<proteinExistence type="predicted"/>
<protein>
    <recommendedName>
        <fullName evidence="3">DUF3447 domain-containing protein</fullName>
    </recommendedName>
</protein>
<dbReference type="InterPro" id="IPR036770">
    <property type="entry name" value="Ankyrin_rpt-contain_sf"/>
</dbReference>
<comment type="caution">
    <text evidence="1">The sequence shown here is derived from an EMBL/GenBank/DDBJ whole genome shotgun (WGS) entry which is preliminary data.</text>
</comment>
<dbReference type="EMBL" id="JAPFFF010000281">
    <property type="protein sequence ID" value="KAK8834865.1"/>
    <property type="molecule type" value="Genomic_DNA"/>
</dbReference>
<accession>A0ABR2GLR7</accession>
<keyword evidence="2" id="KW-1185">Reference proteome</keyword>
<evidence type="ECO:0000313" key="1">
    <source>
        <dbReference type="EMBL" id="KAK8834865.1"/>
    </source>
</evidence>
<dbReference type="Proteomes" id="UP001470230">
    <property type="component" value="Unassembled WGS sequence"/>
</dbReference>
<evidence type="ECO:0000313" key="2">
    <source>
        <dbReference type="Proteomes" id="UP001470230"/>
    </source>
</evidence>
<dbReference type="SUPFAM" id="SSF48403">
    <property type="entry name" value="Ankyrin repeat"/>
    <property type="match status" value="1"/>
</dbReference>
<sequence>MFQQASTNNAIFVTPMKNIQSIILNFIKNSDDNEENYQIIIDYLENQKIRENINKTKSVLILLLKITNNHHRETDFYGKVLKIIIYFENQIINNFSNLEIFNIFKSNKRILLFLIEKKMLLFNELICKQITTEKFITAKYLQYFSSEIKPFISEAWFKDNTNIDDDLIQEINEKKSENFYTQRKKGENNSLICKLVRKDLIDEFINYARSNNIQLNQTISLSIYETNSFLIKTKQTSLINYAAFFGSIQIFKFLIQNGVKLTSSTWLYAIHGNNMGIINILENNHIRPEDETYHKCLLESIKCYHNEIVLHIRRNYFNDEELSNDVLRYCSKHYNYSFVSQQYISNTNDLSNHILYNHIDTNCNNDSNKNSMNKNRKLLKNPLAINPIYNSFLSKLTSNNNLSKKSIITNNDLTSSINLPNSNIVNANSMNNNNNSFNTNKSIITNNDLTSSINLPNSNIVNANSMNNNNNSFNTNKSIITNNDLTSSINLPNSNIVNANSMNNNNNSFNTNKSIITNNDLTSSINLPNSNIVNANSMNNNNNSFNTNKSIITNNDLTSSINLPNSNIVNANSMNNNNNSFNTNYYNK</sequence>
<evidence type="ECO:0008006" key="3">
    <source>
        <dbReference type="Google" id="ProtNLM"/>
    </source>
</evidence>
<gene>
    <name evidence="1" type="ORF">M9Y10_021469</name>
</gene>
<reference evidence="1 2" key="1">
    <citation type="submission" date="2024-04" db="EMBL/GenBank/DDBJ databases">
        <title>Tritrichomonas musculus Genome.</title>
        <authorList>
            <person name="Alves-Ferreira E."/>
            <person name="Grigg M."/>
            <person name="Lorenzi H."/>
            <person name="Galac M."/>
        </authorList>
    </citation>
    <scope>NUCLEOTIDE SEQUENCE [LARGE SCALE GENOMIC DNA]</scope>
    <source>
        <strain evidence="1 2">EAF2021</strain>
    </source>
</reference>
<organism evidence="1 2">
    <name type="scientific">Tritrichomonas musculus</name>
    <dbReference type="NCBI Taxonomy" id="1915356"/>
    <lineage>
        <taxon>Eukaryota</taxon>
        <taxon>Metamonada</taxon>
        <taxon>Parabasalia</taxon>
        <taxon>Tritrichomonadida</taxon>
        <taxon>Tritrichomonadidae</taxon>
        <taxon>Tritrichomonas</taxon>
    </lineage>
</organism>
<name>A0ABR2GLR7_9EUKA</name>